<dbReference type="AlphaFoldDB" id="A0A9W9PHW3"/>
<dbReference type="EMBL" id="JAPQKS010000002">
    <property type="protein sequence ID" value="KAJ5247129.1"/>
    <property type="molecule type" value="Genomic_DNA"/>
</dbReference>
<reference evidence="2" key="2">
    <citation type="journal article" date="2023" name="IMA Fungus">
        <title>Comparative genomic study of the Penicillium genus elucidates a diverse pangenome and 15 lateral gene transfer events.</title>
        <authorList>
            <person name="Petersen C."/>
            <person name="Sorensen T."/>
            <person name="Nielsen M.R."/>
            <person name="Sondergaard T.E."/>
            <person name="Sorensen J.L."/>
            <person name="Fitzpatrick D.A."/>
            <person name="Frisvad J.C."/>
            <person name="Nielsen K.L."/>
        </authorList>
    </citation>
    <scope>NUCLEOTIDE SEQUENCE</scope>
    <source>
        <strain evidence="2">IBT 19713</strain>
    </source>
</reference>
<dbReference type="Proteomes" id="UP001150941">
    <property type="component" value="Unassembled WGS sequence"/>
</dbReference>
<feature type="compositionally biased region" description="Polar residues" evidence="1">
    <location>
        <begin position="178"/>
        <end position="192"/>
    </location>
</feature>
<feature type="compositionally biased region" description="Basic and acidic residues" evidence="1">
    <location>
        <begin position="47"/>
        <end position="73"/>
    </location>
</feature>
<organism evidence="2 3">
    <name type="scientific">Penicillium chermesinum</name>
    <dbReference type="NCBI Taxonomy" id="63820"/>
    <lineage>
        <taxon>Eukaryota</taxon>
        <taxon>Fungi</taxon>
        <taxon>Dikarya</taxon>
        <taxon>Ascomycota</taxon>
        <taxon>Pezizomycotina</taxon>
        <taxon>Eurotiomycetes</taxon>
        <taxon>Eurotiomycetidae</taxon>
        <taxon>Eurotiales</taxon>
        <taxon>Aspergillaceae</taxon>
        <taxon>Penicillium</taxon>
    </lineage>
</organism>
<comment type="caution">
    <text evidence="2">The sequence shown here is derived from an EMBL/GenBank/DDBJ whole genome shotgun (WGS) entry which is preliminary data.</text>
</comment>
<protein>
    <submittedName>
        <fullName evidence="2">Uncharacterized protein</fullName>
    </submittedName>
</protein>
<gene>
    <name evidence="2" type="ORF">N7468_002112</name>
</gene>
<keyword evidence="3" id="KW-1185">Reference proteome</keyword>
<proteinExistence type="predicted"/>
<dbReference type="GeneID" id="83198712"/>
<dbReference type="RefSeq" id="XP_058334550.1">
    <property type="nucleotide sequence ID" value="XM_058471409.1"/>
</dbReference>
<name>A0A9W9PHW3_9EURO</name>
<evidence type="ECO:0000313" key="2">
    <source>
        <dbReference type="EMBL" id="KAJ5247129.1"/>
    </source>
</evidence>
<feature type="region of interest" description="Disordered" evidence="1">
    <location>
        <begin position="32"/>
        <end position="95"/>
    </location>
</feature>
<feature type="region of interest" description="Disordered" evidence="1">
    <location>
        <begin position="167"/>
        <end position="219"/>
    </location>
</feature>
<reference evidence="2" key="1">
    <citation type="submission" date="2022-11" db="EMBL/GenBank/DDBJ databases">
        <authorList>
            <person name="Petersen C."/>
        </authorList>
    </citation>
    <scope>NUCLEOTIDE SEQUENCE</scope>
    <source>
        <strain evidence="2">IBT 19713</strain>
    </source>
</reference>
<evidence type="ECO:0000313" key="3">
    <source>
        <dbReference type="Proteomes" id="UP001150941"/>
    </source>
</evidence>
<accession>A0A9W9PHW3</accession>
<evidence type="ECO:0000256" key="1">
    <source>
        <dbReference type="SAM" id="MobiDB-lite"/>
    </source>
</evidence>
<sequence length="235" mass="25644">MEAPATKQCGRCYRMKPLAEFVGRRGQECKFCQPCRDQSNASHARKRREDAENRARGNEQPRKKAKAEDEAKAEAGAAQEDQRPPVAARASTNLPPVVSLMELGAMAPARAAAPARAVLARPGTEQLPRWPSNSTPVEFLGGLRTSANTQVHQPVLDPGWTAPEFIQEWDNSDDAQMRQPSVQDSGWPTQAGASLPESGPTSSAVVQAGEETPASQEEYRAAIELSRELTRGWRM</sequence>